<keyword evidence="2" id="KW-1185">Reference proteome</keyword>
<proteinExistence type="predicted"/>
<reference evidence="1 2" key="1">
    <citation type="submission" date="2024-04" db="EMBL/GenBank/DDBJ databases">
        <title>Novel species of the genus Ideonella isolated from streams.</title>
        <authorList>
            <person name="Lu H."/>
        </authorList>
    </citation>
    <scope>NUCLEOTIDE SEQUENCE [LARGE SCALE GENOMIC DNA]</scope>
    <source>
        <strain evidence="1 2">LYT19W</strain>
    </source>
</reference>
<dbReference type="Proteomes" id="UP001379945">
    <property type="component" value="Unassembled WGS sequence"/>
</dbReference>
<evidence type="ECO:0000313" key="1">
    <source>
        <dbReference type="EMBL" id="MEK8045311.1"/>
    </source>
</evidence>
<comment type="caution">
    <text evidence="1">The sequence shown here is derived from an EMBL/GenBank/DDBJ whole genome shotgun (WGS) entry which is preliminary data.</text>
</comment>
<dbReference type="RefSeq" id="WP_341397477.1">
    <property type="nucleotide sequence ID" value="NZ_JBBUTI010000002.1"/>
</dbReference>
<organism evidence="1 2">
    <name type="scientific">Ideonella margarita</name>
    <dbReference type="NCBI Taxonomy" id="2984191"/>
    <lineage>
        <taxon>Bacteria</taxon>
        <taxon>Pseudomonadati</taxon>
        <taxon>Pseudomonadota</taxon>
        <taxon>Betaproteobacteria</taxon>
        <taxon>Burkholderiales</taxon>
        <taxon>Sphaerotilaceae</taxon>
        <taxon>Ideonella</taxon>
    </lineage>
</organism>
<gene>
    <name evidence="1" type="ORF">AACH00_03000</name>
</gene>
<evidence type="ECO:0000313" key="2">
    <source>
        <dbReference type="Proteomes" id="UP001379945"/>
    </source>
</evidence>
<accession>A0ABU9C0E4</accession>
<dbReference type="EMBL" id="JBBUTI010000002">
    <property type="protein sequence ID" value="MEK8045311.1"/>
    <property type="molecule type" value="Genomic_DNA"/>
</dbReference>
<sequence>MRAALGLAMRADDPNLPGLRQIAEALGDLREQVVFVGGAVAGLLVTDPLADPVRATRDVDAVVNANLAMFHRIEQAVAARGFARDVSSDVICRWVHRPSGVLFDLMPMQPEVLGFANRWYPYAVETAVSVNLGQDMAIRLVSAVAFVATKLEAFASRGGGDFVTSHDLEDVLNIVDGREELADEMAVAPAELRHAVSAAINQLLTNQDFANVLPGLIAEPERADLVMARLKALSP</sequence>
<evidence type="ECO:0008006" key="3">
    <source>
        <dbReference type="Google" id="ProtNLM"/>
    </source>
</evidence>
<name>A0ABU9C0E4_9BURK</name>
<protein>
    <recommendedName>
        <fullName evidence="3">Nucleotidyltransferase AbiEii toxin of type IV toxin-antitoxin system</fullName>
    </recommendedName>
</protein>